<reference evidence="1" key="1">
    <citation type="journal article" date="2020" name="mSystems">
        <title>Genome- and Community-Level Interaction Insights into Carbon Utilization and Element Cycling Functions of Hydrothermarchaeota in Hydrothermal Sediment.</title>
        <authorList>
            <person name="Zhou Z."/>
            <person name="Liu Y."/>
            <person name="Xu W."/>
            <person name="Pan J."/>
            <person name="Luo Z.H."/>
            <person name="Li M."/>
        </authorList>
    </citation>
    <scope>NUCLEOTIDE SEQUENCE [LARGE SCALE GENOMIC DNA]</scope>
    <source>
        <strain evidence="1">SpSt-757</strain>
    </source>
</reference>
<proteinExistence type="predicted"/>
<dbReference type="EMBL" id="DTGG01000038">
    <property type="protein sequence ID" value="HFZ08728.1"/>
    <property type="molecule type" value="Genomic_DNA"/>
</dbReference>
<organism evidence="1">
    <name type="scientific">candidate division CPR3 bacterium</name>
    <dbReference type="NCBI Taxonomy" id="2268181"/>
    <lineage>
        <taxon>Bacteria</taxon>
        <taxon>Bacteria division CPR3</taxon>
    </lineage>
</organism>
<protein>
    <submittedName>
        <fullName evidence="1">Uncharacterized protein</fullName>
    </submittedName>
</protein>
<comment type="caution">
    <text evidence="1">The sequence shown here is derived from an EMBL/GenBank/DDBJ whole genome shotgun (WGS) entry which is preliminary data.</text>
</comment>
<name>A0A7V3N4W1_UNCC3</name>
<accession>A0A7V3N4W1</accession>
<sequence>MYIVRNSFKVEVGAGDTVVVYDKRVQVSSYDFNIVAYPFEKFLGTVEAGIVDLDKVEIFFNNEKKIASYVPSAFELLPPTVSTQDTNFEKESGESGEELLGYVSIKNTGSATVIWKVHFMRKVQ</sequence>
<dbReference type="AlphaFoldDB" id="A0A7V3N4W1"/>
<gene>
    <name evidence="1" type="ORF">ENV41_01160</name>
</gene>
<evidence type="ECO:0000313" key="1">
    <source>
        <dbReference type="EMBL" id="HFZ08728.1"/>
    </source>
</evidence>